<keyword evidence="3" id="KW-1185">Reference proteome</keyword>
<feature type="chain" id="PRO_5023012676" evidence="1">
    <location>
        <begin position="19"/>
        <end position="729"/>
    </location>
</feature>
<dbReference type="InterPro" id="IPR006626">
    <property type="entry name" value="PbH1"/>
</dbReference>
<evidence type="ECO:0000256" key="1">
    <source>
        <dbReference type="SAM" id="SignalP"/>
    </source>
</evidence>
<dbReference type="SUPFAM" id="SSF51126">
    <property type="entry name" value="Pectin lyase-like"/>
    <property type="match status" value="2"/>
</dbReference>
<dbReference type="Gene3D" id="2.160.20.10">
    <property type="entry name" value="Single-stranded right-handed beta-helix, Pectin lyase-like"/>
    <property type="match status" value="2"/>
</dbReference>
<dbReference type="RefSeq" id="WP_148919266.1">
    <property type="nucleotide sequence ID" value="NZ_VTAV01000006.1"/>
</dbReference>
<dbReference type="Pfam" id="PF14592">
    <property type="entry name" value="Chondroitinas_B"/>
    <property type="match status" value="1"/>
</dbReference>
<dbReference type="CDD" id="cd14251">
    <property type="entry name" value="PL-6"/>
    <property type="match status" value="1"/>
</dbReference>
<keyword evidence="1" id="KW-0732">Signal</keyword>
<gene>
    <name evidence="2" type="ORF">FXV77_10890</name>
</gene>
<protein>
    <submittedName>
        <fullName evidence="2">TonB-dependent receptor</fullName>
    </submittedName>
</protein>
<dbReference type="InterPro" id="IPR039513">
    <property type="entry name" value="PL-6"/>
</dbReference>
<evidence type="ECO:0000313" key="2">
    <source>
        <dbReference type="EMBL" id="TYR35947.1"/>
    </source>
</evidence>
<name>A0A5D4H5R1_9SPHI</name>
<feature type="signal peptide" evidence="1">
    <location>
        <begin position="1"/>
        <end position="18"/>
    </location>
</feature>
<dbReference type="InterPro" id="IPR011050">
    <property type="entry name" value="Pectin_lyase_fold/virulence"/>
</dbReference>
<dbReference type="AlphaFoldDB" id="A0A5D4H5R1"/>
<comment type="caution">
    <text evidence="2">The sequence shown here is derived from an EMBL/GenBank/DDBJ whole genome shotgun (WGS) entry which is preliminary data.</text>
</comment>
<dbReference type="EMBL" id="VTAV01000006">
    <property type="protein sequence ID" value="TYR35947.1"/>
    <property type="molecule type" value="Genomic_DNA"/>
</dbReference>
<accession>A0A5D4H5R1</accession>
<dbReference type="SMART" id="SM00710">
    <property type="entry name" value="PbH1"/>
    <property type="match status" value="8"/>
</dbReference>
<organism evidence="2 3">
    <name type="scientific">Sphingobacterium phlebotomi</name>
    <dbReference type="NCBI Taxonomy" id="2605433"/>
    <lineage>
        <taxon>Bacteria</taxon>
        <taxon>Pseudomonadati</taxon>
        <taxon>Bacteroidota</taxon>
        <taxon>Sphingobacteriia</taxon>
        <taxon>Sphingobacteriales</taxon>
        <taxon>Sphingobacteriaceae</taxon>
        <taxon>Sphingobacterium</taxon>
    </lineage>
</organism>
<evidence type="ECO:0000313" key="3">
    <source>
        <dbReference type="Proteomes" id="UP000322362"/>
    </source>
</evidence>
<reference evidence="2 3" key="1">
    <citation type="submission" date="2019-08" db="EMBL/GenBank/DDBJ databases">
        <title>Phlebobacter frassis gen. nov. sp. nov., a new member of family Sphingobacteriaceae isolated from sand fly rearing media.</title>
        <authorList>
            <person name="Kakumanu M.L."/>
            <person name="Marayati B.F."/>
            <person name="Wada-Katsumata A."/>
            <person name="Wasserberg G."/>
            <person name="Schal C."/>
            <person name="Apperson C.S."/>
            <person name="Ponnusamy L."/>
        </authorList>
    </citation>
    <scope>NUCLEOTIDE SEQUENCE [LARGE SCALE GENOMIC DNA]</scope>
    <source>
        <strain evidence="2 3">SSI9</strain>
    </source>
</reference>
<proteinExistence type="predicted"/>
<dbReference type="InterPro" id="IPR012334">
    <property type="entry name" value="Pectin_lyas_fold"/>
</dbReference>
<sequence>MKKIIGSILLLLPLVIFGNDISVATPQELEQAAKKADPGDRIIITDAGIWKDVNLKIRGHGTTQQRIVITTSDDAPLFIEGTSSLSIAGEHLHLKNFYFRKGHAAKNSVITFRISDDLANHCTIENFVIDHYNKLNRFDSDNWVVLWGQHNRIIHCTFDGKINAGPVLIVELNDERSQKNFHLIEKNHFKNRYRLGSNGGETIRIGVSRYSMHDSNTQLTNNFFEHCSGETEIVSIKSGANYIAGNYFFECEGSLVLRHGDNNVVDGNIFDGNFQKETGGVRMVNSGHVIKNNMFKNLRGEGFRSPLTIMNGVPNSLINRYMPVKDVKIHHNTFVQSGSLVFGGGKDNERTVAPENIRFENNTFVQYSDEWYMDNNKKGILFANNNASDVFQDVKVNSNSFGSTLVSKNVQTDAHASTKYIIENADELYNVLQQAHAYDTLFLQSDQLIFGLEKPLLITKPLILTGNQQYIFVSNADKTLPAFIVIANNGSLQVENIHFLGTYESYGNVRAGINTDMDGVLQCYTLKVKNCTFTDFNESSFAGIKAEKASFADSLYVENCLFHNISGNGIAFNAERDDKGIYNVENVWINNCIFSNILNSAIDIYRGGNDESTTGPFVEIYHCTFNEVDNKEQGAAVRLIGPQYIRFANNQIYRSGQGGRSIECREFRYHDIRIQHSNFFESGKIDTFYPQNIGDNTQEKPVLINYKKLDKQLPKSFKLKQTIGSYELI</sequence>
<dbReference type="Proteomes" id="UP000322362">
    <property type="component" value="Unassembled WGS sequence"/>
</dbReference>
<keyword evidence="2" id="KW-0675">Receptor</keyword>